<dbReference type="InterPro" id="IPR027417">
    <property type="entry name" value="P-loop_NTPase"/>
</dbReference>
<dbReference type="AlphaFoldDB" id="A0A7I7YSQ5"/>
<proteinExistence type="predicted"/>
<protein>
    <submittedName>
        <fullName evidence="1">Uncharacterized protein</fullName>
    </submittedName>
</protein>
<dbReference type="InterPro" id="IPR003593">
    <property type="entry name" value="AAA+_ATPase"/>
</dbReference>
<dbReference type="EMBL" id="AP022614">
    <property type="protein sequence ID" value="BBZ44739.1"/>
    <property type="molecule type" value="Genomic_DNA"/>
</dbReference>
<dbReference type="SMART" id="SM00382">
    <property type="entry name" value="AAA"/>
    <property type="match status" value="1"/>
</dbReference>
<sequence>MTDKIDRLIQLNTIFTPGAPVARKDRFAGRLDQLIDVITAIAQPGTHVVLYGERGVGKTSIANVLHEFLGPLGKSTAVARINCSTDDTFDRVWTRLMREVGFDIDRGGDGLGRLDPDSIRQILQQDVPKSIFILDEYDRMEDAESLSQMADTIKALSDHEVATKLIFVGVADSLDGLIGEHESVQRALREVPVPRMSDSEQAQIVDNGLSQVGLRASAAAKAALARLAEGLPHYVHLLALEAASAAVSDDRNLVDMSDVRRAIAKAVDKHTLMKEYLRAVQSSRDSLYGSVLLACALAEKDRLGYFAPPAVRQPLSDVMKRDYDIPAFSRHLKDFTGYDRGSVLKRDGVERRYRYRFRNPLLQPFTVLHAINEGTLPAKYQRQIFGGS</sequence>
<organism evidence="1 2">
    <name type="scientific">Mycobacterium parmense</name>
    <dbReference type="NCBI Taxonomy" id="185642"/>
    <lineage>
        <taxon>Bacteria</taxon>
        <taxon>Bacillati</taxon>
        <taxon>Actinomycetota</taxon>
        <taxon>Actinomycetes</taxon>
        <taxon>Mycobacteriales</taxon>
        <taxon>Mycobacteriaceae</taxon>
        <taxon>Mycobacterium</taxon>
        <taxon>Mycobacterium simiae complex</taxon>
    </lineage>
</organism>
<gene>
    <name evidence="1" type="ORF">MPRM_20200</name>
</gene>
<evidence type="ECO:0000313" key="2">
    <source>
        <dbReference type="Proteomes" id="UP000467105"/>
    </source>
</evidence>
<dbReference type="PANTHER" id="PTHR34301:SF8">
    <property type="entry name" value="ATPASE DOMAIN-CONTAINING PROTEIN"/>
    <property type="match status" value="1"/>
</dbReference>
<dbReference type="SUPFAM" id="SSF52540">
    <property type="entry name" value="P-loop containing nucleoside triphosphate hydrolases"/>
    <property type="match status" value="1"/>
</dbReference>
<dbReference type="RefSeq" id="WP_085267272.1">
    <property type="nucleotide sequence ID" value="NZ_AP022614.1"/>
</dbReference>
<dbReference type="Pfam" id="PF13401">
    <property type="entry name" value="AAA_22"/>
    <property type="match status" value="1"/>
</dbReference>
<dbReference type="GO" id="GO:0016887">
    <property type="term" value="F:ATP hydrolysis activity"/>
    <property type="evidence" value="ECO:0007669"/>
    <property type="project" value="InterPro"/>
</dbReference>
<accession>A0A7I7YSQ5</accession>
<dbReference type="Proteomes" id="UP000467105">
    <property type="component" value="Chromosome"/>
</dbReference>
<dbReference type="InterPro" id="IPR049945">
    <property type="entry name" value="AAA_22"/>
</dbReference>
<keyword evidence="2" id="KW-1185">Reference proteome</keyword>
<reference evidence="1 2" key="1">
    <citation type="journal article" date="2019" name="Emerg. Microbes Infect.">
        <title>Comprehensive subspecies identification of 175 nontuberculous mycobacteria species based on 7547 genomic profiles.</title>
        <authorList>
            <person name="Matsumoto Y."/>
            <person name="Kinjo T."/>
            <person name="Motooka D."/>
            <person name="Nabeya D."/>
            <person name="Jung N."/>
            <person name="Uechi K."/>
            <person name="Horii T."/>
            <person name="Iida T."/>
            <person name="Fujita J."/>
            <person name="Nakamura S."/>
        </authorList>
    </citation>
    <scope>NUCLEOTIDE SEQUENCE [LARGE SCALE GENOMIC DNA]</scope>
    <source>
        <strain evidence="1 2">JCM 14742</strain>
    </source>
</reference>
<name>A0A7I7YSQ5_9MYCO</name>
<dbReference type="OrthoDB" id="1489171at2"/>
<dbReference type="PANTHER" id="PTHR34301">
    <property type="entry name" value="DNA-BINDING PROTEIN-RELATED"/>
    <property type="match status" value="1"/>
</dbReference>
<dbReference type="Gene3D" id="3.40.50.300">
    <property type="entry name" value="P-loop containing nucleotide triphosphate hydrolases"/>
    <property type="match status" value="1"/>
</dbReference>
<evidence type="ECO:0000313" key="1">
    <source>
        <dbReference type="EMBL" id="BBZ44739.1"/>
    </source>
</evidence>